<gene>
    <name evidence="1" type="ORF">GCM10017643_20750</name>
</gene>
<dbReference type="EMBL" id="BSFJ01000008">
    <property type="protein sequence ID" value="GLK71959.1"/>
    <property type="molecule type" value="Genomic_DNA"/>
</dbReference>
<sequence>MFLSFMSGNSTRLGLQIAQGQWSVTLVTEAAGGLLATLMGLAVAFHGHLVRPIAPQGGA</sequence>
<dbReference type="AlphaFoldDB" id="A0A9W6J9U4"/>
<reference evidence="1" key="2">
    <citation type="submission" date="2023-01" db="EMBL/GenBank/DDBJ databases">
        <authorList>
            <person name="Sun Q."/>
            <person name="Evtushenko L."/>
        </authorList>
    </citation>
    <scope>NUCLEOTIDE SEQUENCE</scope>
    <source>
        <strain evidence="1">VKM B-2484</strain>
    </source>
</reference>
<protein>
    <submittedName>
        <fullName evidence="1">Uncharacterized protein</fullName>
    </submittedName>
</protein>
<evidence type="ECO:0000313" key="2">
    <source>
        <dbReference type="Proteomes" id="UP001143370"/>
    </source>
</evidence>
<name>A0A9W6J9U4_9HYPH</name>
<keyword evidence="2" id="KW-1185">Reference proteome</keyword>
<dbReference type="Proteomes" id="UP001143370">
    <property type="component" value="Unassembled WGS sequence"/>
</dbReference>
<accession>A0A9W6J9U4</accession>
<evidence type="ECO:0000313" key="1">
    <source>
        <dbReference type="EMBL" id="GLK71959.1"/>
    </source>
</evidence>
<reference evidence="1" key="1">
    <citation type="journal article" date="2014" name="Int. J. Syst. Evol. Microbiol.">
        <title>Complete genome sequence of Corynebacterium casei LMG S-19264T (=DSM 44701T), isolated from a smear-ripened cheese.</title>
        <authorList>
            <consortium name="US DOE Joint Genome Institute (JGI-PGF)"/>
            <person name="Walter F."/>
            <person name="Albersmeier A."/>
            <person name="Kalinowski J."/>
            <person name="Ruckert C."/>
        </authorList>
    </citation>
    <scope>NUCLEOTIDE SEQUENCE</scope>
    <source>
        <strain evidence="1">VKM B-2484</strain>
    </source>
</reference>
<proteinExistence type="predicted"/>
<comment type="caution">
    <text evidence="1">The sequence shown here is derived from an EMBL/GenBank/DDBJ whole genome shotgun (WGS) entry which is preliminary data.</text>
</comment>
<organism evidence="1 2">
    <name type="scientific">Ancylobacter dichloromethanicus</name>
    <dbReference type="NCBI Taxonomy" id="518825"/>
    <lineage>
        <taxon>Bacteria</taxon>
        <taxon>Pseudomonadati</taxon>
        <taxon>Pseudomonadota</taxon>
        <taxon>Alphaproteobacteria</taxon>
        <taxon>Hyphomicrobiales</taxon>
        <taxon>Xanthobacteraceae</taxon>
        <taxon>Ancylobacter</taxon>
    </lineage>
</organism>